<gene>
    <name evidence="2" type="ORF">L484_011654</name>
</gene>
<dbReference type="InterPro" id="IPR001251">
    <property type="entry name" value="CRAL-TRIO_dom"/>
</dbReference>
<dbReference type="SMART" id="SM00516">
    <property type="entry name" value="SEC14"/>
    <property type="match status" value="1"/>
</dbReference>
<dbReference type="eggNOG" id="KOG2633">
    <property type="taxonomic scope" value="Eukaryota"/>
</dbReference>
<evidence type="ECO:0000313" key="3">
    <source>
        <dbReference type="Proteomes" id="UP000030645"/>
    </source>
</evidence>
<dbReference type="InterPro" id="IPR036865">
    <property type="entry name" value="CRAL-TRIO_dom_sf"/>
</dbReference>
<evidence type="ECO:0000259" key="1">
    <source>
        <dbReference type="SMART" id="SM00516"/>
    </source>
</evidence>
<evidence type="ECO:0000313" key="2">
    <source>
        <dbReference type="EMBL" id="EXB88224.1"/>
    </source>
</evidence>
<proteinExistence type="predicted"/>
<reference evidence="3" key="1">
    <citation type="submission" date="2013-01" db="EMBL/GenBank/DDBJ databases">
        <title>Draft Genome Sequence of a Mulberry Tree, Morus notabilis C.K. Schneid.</title>
        <authorList>
            <person name="He N."/>
            <person name="Zhao S."/>
        </authorList>
    </citation>
    <scope>NUCLEOTIDE SEQUENCE</scope>
</reference>
<organism evidence="2 3">
    <name type="scientific">Morus notabilis</name>
    <dbReference type="NCBI Taxonomy" id="981085"/>
    <lineage>
        <taxon>Eukaryota</taxon>
        <taxon>Viridiplantae</taxon>
        <taxon>Streptophyta</taxon>
        <taxon>Embryophyta</taxon>
        <taxon>Tracheophyta</taxon>
        <taxon>Spermatophyta</taxon>
        <taxon>Magnoliopsida</taxon>
        <taxon>eudicotyledons</taxon>
        <taxon>Gunneridae</taxon>
        <taxon>Pentapetalae</taxon>
        <taxon>rosids</taxon>
        <taxon>fabids</taxon>
        <taxon>Rosales</taxon>
        <taxon>Moraceae</taxon>
        <taxon>Moreae</taxon>
        <taxon>Morus</taxon>
    </lineage>
</organism>
<dbReference type="PANTHER" id="PTHR48411">
    <property type="entry name" value="OS01G0948300 PROTEIN"/>
    <property type="match status" value="1"/>
</dbReference>
<dbReference type="Proteomes" id="UP000030645">
    <property type="component" value="Unassembled WGS sequence"/>
</dbReference>
<dbReference type="PANTHER" id="PTHR48411:SF1">
    <property type="entry name" value="OS01G0948300 PROTEIN"/>
    <property type="match status" value="1"/>
</dbReference>
<accession>W9RQH7</accession>
<feature type="domain" description="CRAL-TRIO" evidence="1">
    <location>
        <begin position="19"/>
        <end position="168"/>
    </location>
</feature>
<dbReference type="AlphaFoldDB" id="W9RQH7"/>
<dbReference type="CDD" id="cd00170">
    <property type="entry name" value="SEC14"/>
    <property type="match status" value="1"/>
</dbReference>
<name>W9RQH7_9ROSA</name>
<dbReference type="Pfam" id="PF13716">
    <property type="entry name" value="CRAL_TRIO_2"/>
    <property type="match status" value="1"/>
</dbReference>
<dbReference type="Gene3D" id="3.40.525.10">
    <property type="entry name" value="CRAL-TRIO lipid binding domain"/>
    <property type="match status" value="1"/>
</dbReference>
<dbReference type="EMBL" id="KE344949">
    <property type="protein sequence ID" value="EXB88224.1"/>
    <property type="molecule type" value="Genomic_DNA"/>
</dbReference>
<sequence>MPSPSAPCSALSLSDQLNLVDKLEVFKIQGRDKLGRKVLRIIGKFFPARLVSREALNKYLEDRVFPNLNEKPFSVVYVHTDVQRSENFPGISTLRSICEAIPGEVKENLEAVYFVHPGLQARLFLATFGRFIFSVRLYGKINYVSRLQFLWDHVRRTEMEIPKFAYDHDEELEYRPIMGFGLESDHPGAVGWAYLVSDLSQKSILKNVESNRPIKVPNISVIQIQVPRNQQPTTTRYHQIQHISTDLTRRSDDVNRRRRTPSVAHRNGALFVQRVEQSVEENDILAVRPRTVDKAPGLVSFLREGQIADRGCIDSRRRFGGRVRGRFRSRRSGGRWGRRERREEVEELGAGKGVEEEDGGALVEDDEPAVGGAASAEALAARSFWKVEEVEFVAGEVEEGAVGAAVVGVGEHQPWELRREVFRRFGGGGLPAPADASESEVIGVDCEFLAIDSRSSGGSWVQSTAIFV</sequence>
<keyword evidence="3" id="KW-1185">Reference proteome</keyword>
<protein>
    <recommendedName>
        <fullName evidence="1">CRAL-TRIO domain-containing protein</fullName>
    </recommendedName>
</protein>